<dbReference type="GO" id="GO:0051213">
    <property type="term" value="F:dioxygenase activity"/>
    <property type="evidence" value="ECO:0007669"/>
    <property type="project" value="UniProtKB-KW"/>
</dbReference>
<dbReference type="InterPro" id="IPR003819">
    <property type="entry name" value="TauD/TfdA-like"/>
</dbReference>
<evidence type="ECO:0000259" key="6">
    <source>
        <dbReference type="Pfam" id="PF02668"/>
    </source>
</evidence>
<organism evidence="7 8">
    <name type="scientific">Cymbomonas tetramitiformis</name>
    <dbReference type="NCBI Taxonomy" id="36881"/>
    <lineage>
        <taxon>Eukaryota</taxon>
        <taxon>Viridiplantae</taxon>
        <taxon>Chlorophyta</taxon>
        <taxon>Pyramimonadophyceae</taxon>
        <taxon>Pyramimonadales</taxon>
        <taxon>Pyramimonadaceae</taxon>
        <taxon>Cymbomonas</taxon>
    </lineage>
</organism>
<dbReference type="PANTHER" id="PTHR43779:SF3">
    <property type="entry name" value="(3R)-3-[(CARBOXYMETHYL)AMINO]FATTY ACID OXYGENASE_DECARBOXYLASE"/>
    <property type="match status" value="1"/>
</dbReference>
<keyword evidence="5" id="KW-0408">Iron</keyword>
<dbReference type="PANTHER" id="PTHR43779">
    <property type="entry name" value="DIOXYGENASE RV0097-RELATED"/>
    <property type="match status" value="1"/>
</dbReference>
<comment type="similarity">
    <text evidence="1">Belongs to the TfdA dioxygenase family.</text>
</comment>
<dbReference type="InterPro" id="IPR051178">
    <property type="entry name" value="TfdA_dioxygenase"/>
</dbReference>
<name>A0AAE0BI22_9CHLO</name>
<evidence type="ECO:0000256" key="3">
    <source>
        <dbReference type="ARBA" id="ARBA00022964"/>
    </source>
</evidence>
<evidence type="ECO:0000256" key="1">
    <source>
        <dbReference type="ARBA" id="ARBA00005896"/>
    </source>
</evidence>
<evidence type="ECO:0000313" key="8">
    <source>
        <dbReference type="Proteomes" id="UP001190700"/>
    </source>
</evidence>
<evidence type="ECO:0000256" key="2">
    <source>
        <dbReference type="ARBA" id="ARBA00022723"/>
    </source>
</evidence>
<gene>
    <name evidence="7" type="ORF">CYMTET_53794</name>
</gene>
<keyword evidence="2" id="KW-0479">Metal-binding</keyword>
<dbReference type="Proteomes" id="UP001190700">
    <property type="component" value="Unassembled WGS sequence"/>
</dbReference>
<evidence type="ECO:0000313" key="7">
    <source>
        <dbReference type="EMBL" id="KAK3236044.1"/>
    </source>
</evidence>
<dbReference type="SUPFAM" id="SSF51197">
    <property type="entry name" value="Clavaminate synthase-like"/>
    <property type="match status" value="1"/>
</dbReference>
<keyword evidence="4" id="KW-0560">Oxidoreductase</keyword>
<feature type="domain" description="TauD/TfdA-like" evidence="6">
    <location>
        <begin position="5"/>
        <end position="316"/>
    </location>
</feature>
<evidence type="ECO:0000256" key="5">
    <source>
        <dbReference type="ARBA" id="ARBA00023004"/>
    </source>
</evidence>
<evidence type="ECO:0000256" key="4">
    <source>
        <dbReference type="ARBA" id="ARBA00023002"/>
    </source>
</evidence>
<dbReference type="InterPro" id="IPR042098">
    <property type="entry name" value="TauD-like_sf"/>
</dbReference>
<dbReference type="EMBL" id="LGRX02035170">
    <property type="protein sequence ID" value="KAK3236044.1"/>
    <property type="molecule type" value="Genomic_DNA"/>
</dbReference>
<reference evidence="7 8" key="1">
    <citation type="journal article" date="2015" name="Genome Biol. Evol.">
        <title>Comparative Genomics of a Bacterivorous Green Alga Reveals Evolutionary Causalities and Consequences of Phago-Mixotrophic Mode of Nutrition.</title>
        <authorList>
            <person name="Burns J.A."/>
            <person name="Paasch A."/>
            <person name="Narechania A."/>
            <person name="Kim E."/>
        </authorList>
    </citation>
    <scope>NUCLEOTIDE SEQUENCE [LARGE SCALE GENOMIC DNA]</scope>
    <source>
        <strain evidence="7 8">PLY_AMNH</strain>
    </source>
</reference>
<sequence length="319" mass="35867">MKADFTKLHGNFGALVTSRLSPTDLLDSYVSEQLVEAWEQHGGLLVIRDLTDLTPEQLAAISENFGKLERSLDVSKRKFQVEGLPIQRLGNCKDEAGELVSIFAREKEISEAQSITFDPDTRYPVWHTDSTYRSPPPRGSLFFCKQAPPRGAATCFADTSAAFEALPKDKQAELESLDAICSMAHHDAKVHMRAPTYPRLTEEQRLANPPTRVPLVLKHPCTGRRALYGFNSSTFAVLPQGESLDTATNDECERTGVEHTSADVLRQLLPHCTTPEFTIRWQWREGDLLVWDNFSTIHCATGFDDAQFTREMWRTTVLL</sequence>
<dbReference type="GO" id="GO:0046872">
    <property type="term" value="F:metal ion binding"/>
    <property type="evidence" value="ECO:0007669"/>
    <property type="project" value="UniProtKB-KW"/>
</dbReference>
<protein>
    <recommendedName>
        <fullName evidence="6">TauD/TfdA-like domain-containing protein</fullName>
    </recommendedName>
</protein>
<accession>A0AAE0BI22</accession>
<dbReference type="Gene3D" id="3.60.130.10">
    <property type="entry name" value="Clavaminate synthase-like"/>
    <property type="match status" value="1"/>
</dbReference>
<keyword evidence="8" id="KW-1185">Reference proteome</keyword>
<dbReference type="AlphaFoldDB" id="A0AAE0BI22"/>
<comment type="caution">
    <text evidence="7">The sequence shown here is derived from an EMBL/GenBank/DDBJ whole genome shotgun (WGS) entry which is preliminary data.</text>
</comment>
<dbReference type="Pfam" id="PF02668">
    <property type="entry name" value="TauD"/>
    <property type="match status" value="1"/>
</dbReference>
<proteinExistence type="inferred from homology"/>
<keyword evidence="3" id="KW-0223">Dioxygenase</keyword>